<dbReference type="GO" id="GO:0004553">
    <property type="term" value="F:hydrolase activity, hydrolyzing O-glycosyl compounds"/>
    <property type="evidence" value="ECO:0007669"/>
    <property type="project" value="UniProtKB-ARBA"/>
</dbReference>
<dbReference type="PANTHER" id="PTHR42535:SF2">
    <property type="entry name" value="CHROMOSOME UNDETERMINED SCAFFOLD_146, WHOLE GENOME SHOTGUN SEQUENCE"/>
    <property type="match status" value="1"/>
</dbReference>
<protein>
    <submittedName>
        <fullName evidence="2">LamG domain-containing protein</fullName>
    </submittedName>
</protein>
<feature type="chain" id="PRO_5041739977" evidence="1">
    <location>
        <begin position="21"/>
        <end position="597"/>
    </location>
</feature>
<evidence type="ECO:0000256" key="1">
    <source>
        <dbReference type="SAM" id="SignalP"/>
    </source>
</evidence>
<keyword evidence="3" id="KW-1185">Reference proteome</keyword>
<organism evidence="2 3">
    <name type="scientific">Hwangdonia lutea</name>
    <dbReference type="NCBI Taxonomy" id="3075823"/>
    <lineage>
        <taxon>Bacteria</taxon>
        <taxon>Pseudomonadati</taxon>
        <taxon>Bacteroidota</taxon>
        <taxon>Flavobacteriia</taxon>
        <taxon>Flavobacteriales</taxon>
        <taxon>Flavobacteriaceae</taxon>
        <taxon>Hwangdonia</taxon>
    </lineage>
</organism>
<dbReference type="EMBL" id="CP136521">
    <property type="protein sequence ID" value="WOD45184.1"/>
    <property type="molecule type" value="Genomic_DNA"/>
</dbReference>
<accession>A0AA97ER49</accession>
<evidence type="ECO:0000313" key="3">
    <source>
        <dbReference type="Proteomes" id="UP001302486"/>
    </source>
</evidence>
<name>A0AA97ER49_9FLAO</name>
<dbReference type="KEGG" id="hws:RNZ46_07910"/>
<dbReference type="InterPro" id="IPR013320">
    <property type="entry name" value="ConA-like_dom_sf"/>
</dbReference>
<dbReference type="PANTHER" id="PTHR42535">
    <property type="entry name" value="OOKINETE PROTEIN, PUTATIVE-RELATED"/>
    <property type="match status" value="1"/>
</dbReference>
<feature type="signal peptide" evidence="1">
    <location>
        <begin position="1"/>
        <end position="20"/>
    </location>
</feature>
<dbReference type="SUPFAM" id="SSF49899">
    <property type="entry name" value="Concanavalin A-like lectins/glucanases"/>
    <property type="match status" value="2"/>
</dbReference>
<gene>
    <name evidence="2" type="ORF">RNZ46_07910</name>
</gene>
<evidence type="ECO:0000313" key="2">
    <source>
        <dbReference type="EMBL" id="WOD45184.1"/>
    </source>
</evidence>
<dbReference type="RefSeq" id="WP_316984840.1">
    <property type="nucleotide sequence ID" value="NZ_CP136521.1"/>
</dbReference>
<dbReference type="GO" id="GO:0005975">
    <property type="term" value="P:carbohydrate metabolic process"/>
    <property type="evidence" value="ECO:0007669"/>
    <property type="project" value="UniProtKB-ARBA"/>
</dbReference>
<reference evidence="3" key="1">
    <citation type="submission" date="2024-06" db="EMBL/GenBank/DDBJ databases">
        <title>Hwangdonia haimaensis gen. nov., sp. nov., a member of the family Flavobacteriaceae isolated from the haima cold seep.</title>
        <authorList>
            <person name="Li J."/>
        </authorList>
    </citation>
    <scope>NUCLEOTIDE SEQUENCE [LARGE SCALE GENOMIC DNA]</scope>
    <source>
        <strain evidence="3">SCSIO 19198</strain>
    </source>
</reference>
<sequence length="597" mass="64826">MKTILKRIMTLLLVSLIFTACDNNNIDPITEVAPGADAGAPEITLKYPTDGTKIKVNDPVVAINIEFQVVDDIEIDNIAVLINNNQIKSLSGDFLDYRKVIAEVPFDNVTTGQHELKIVATDISGKSTTATANFEKEPPYVPLFANEVVYMDFESDYTEFITVTKATIVGNPGFAGEGLASNNAYAGAEDSYLTLPTAPMQFGSEVSAIFWYKVNASPDRAGILVVGPEDLDNPDYPEKQNNRNAGFRLFRENAGGNQRVKLNVGIGTKNVWVDGGTASDIDPNKNEWASIALTISPTEARVYINGVLAKESALESPIDWTGTDIMSIMSGAPRFTGWNHKSDHSFMDELRFFNVALSQSEIQNILGVTNPYEPADGETVYMPFEGDFRNWVTGATATEVGTPGLAGESKKGADAYAGATDSYLTVPTTGLLGENFSATMWHKINATPDRAGVLVIGPEDTENAGYPDTQNNRKSGFRFFRENAGGMQRFKLNVGNGTADTWVDGGTAADVDPTANEWVHLAFTISPTKAIVYINGEAVKESDITGVDWTGCDVMSIMSGAPRFTGWNHKSDLSFLDELHTYNKTLTQSEIQAIMTD</sequence>
<dbReference type="Proteomes" id="UP001302486">
    <property type="component" value="Chromosome"/>
</dbReference>
<dbReference type="Gene3D" id="2.60.120.200">
    <property type="match status" value="2"/>
</dbReference>
<dbReference type="Pfam" id="PF13385">
    <property type="entry name" value="Laminin_G_3"/>
    <property type="match status" value="2"/>
</dbReference>
<proteinExistence type="predicted"/>
<keyword evidence="1" id="KW-0732">Signal</keyword>
<dbReference type="PROSITE" id="PS51257">
    <property type="entry name" value="PROKAR_LIPOPROTEIN"/>
    <property type="match status" value="1"/>
</dbReference>
<dbReference type="AlphaFoldDB" id="A0AA97ER49"/>
<dbReference type="InterPro" id="IPR013783">
    <property type="entry name" value="Ig-like_fold"/>
</dbReference>
<dbReference type="Gene3D" id="2.60.40.10">
    <property type="entry name" value="Immunoglobulins"/>
    <property type="match status" value="1"/>
</dbReference>